<comment type="caution">
    <text evidence="1">The sequence shown here is derived from an EMBL/GenBank/DDBJ whole genome shotgun (WGS) entry which is preliminary data.</text>
</comment>
<evidence type="ECO:0000313" key="2">
    <source>
        <dbReference type="Proteomes" id="UP000242146"/>
    </source>
</evidence>
<sequence length="290" mass="31890">MNEVFQRDTSAIVYPSYKTSGDLQVAVENFSAWILDQLQPDLFDHTDIVLLGHSMGGIVGAESILHFQQHAHLLQRASIVGLIAYDTPFYSVNPDSISTTAMGHVERFSRYIPDTGLFGGNDTQSRGRNVISRSPSMTSGQRWGMLAGAVGALGAAAVGAYIARDQISSALSDAYGQVEFVSTLMDTEGLKERVKKLLQVPDLLFHCYYVKLPTRQHQRTFIQLPPSDTTTFFTPIAMQHAESEVEAHTTIFDPVKNDQYYTIGSSSIGLMVEHLAGLDRGKATQDLDLD</sequence>
<dbReference type="AlphaFoldDB" id="A0A1X2GLH3"/>
<dbReference type="PANTHER" id="PTHR47842">
    <property type="entry name" value="EXPRESSED PROTEIN"/>
    <property type="match status" value="1"/>
</dbReference>
<reference evidence="1 2" key="1">
    <citation type="submission" date="2016-07" db="EMBL/GenBank/DDBJ databases">
        <title>Pervasive Adenine N6-methylation of Active Genes in Fungi.</title>
        <authorList>
            <consortium name="DOE Joint Genome Institute"/>
            <person name="Mondo S.J."/>
            <person name="Dannebaum R.O."/>
            <person name="Kuo R.C."/>
            <person name="Labutti K."/>
            <person name="Haridas S."/>
            <person name="Kuo A."/>
            <person name="Salamov A."/>
            <person name="Ahrendt S.R."/>
            <person name="Lipzen A."/>
            <person name="Sullivan W."/>
            <person name="Andreopoulos W.B."/>
            <person name="Clum A."/>
            <person name="Lindquist E."/>
            <person name="Daum C."/>
            <person name="Ramamoorthy G.K."/>
            <person name="Gryganskyi A."/>
            <person name="Culley D."/>
            <person name="Magnuson J.K."/>
            <person name="James T.Y."/>
            <person name="O'Malley M.A."/>
            <person name="Stajich J.E."/>
            <person name="Spatafora J.W."/>
            <person name="Visel A."/>
            <person name="Grigoriev I.V."/>
        </authorList>
    </citation>
    <scope>NUCLEOTIDE SEQUENCE [LARGE SCALE GENOMIC DNA]</scope>
    <source>
        <strain evidence="1 2">NRRL 3301</strain>
    </source>
</reference>
<evidence type="ECO:0008006" key="3">
    <source>
        <dbReference type="Google" id="ProtNLM"/>
    </source>
</evidence>
<dbReference type="EMBL" id="MCGT01000011">
    <property type="protein sequence ID" value="ORX55732.1"/>
    <property type="molecule type" value="Genomic_DNA"/>
</dbReference>
<dbReference type="SUPFAM" id="SSF53474">
    <property type="entry name" value="alpha/beta-Hydrolases"/>
    <property type="match status" value="2"/>
</dbReference>
<accession>A0A1X2GLH3</accession>
<dbReference type="Gene3D" id="3.40.50.1820">
    <property type="entry name" value="alpha/beta hydrolase"/>
    <property type="match status" value="1"/>
</dbReference>
<dbReference type="OrthoDB" id="442243at2759"/>
<gene>
    <name evidence="1" type="ORF">DM01DRAFT_1335124</name>
</gene>
<dbReference type="InterPro" id="IPR029058">
    <property type="entry name" value="AB_hydrolase_fold"/>
</dbReference>
<organism evidence="1 2">
    <name type="scientific">Hesseltinella vesiculosa</name>
    <dbReference type="NCBI Taxonomy" id="101127"/>
    <lineage>
        <taxon>Eukaryota</taxon>
        <taxon>Fungi</taxon>
        <taxon>Fungi incertae sedis</taxon>
        <taxon>Mucoromycota</taxon>
        <taxon>Mucoromycotina</taxon>
        <taxon>Mucoromycetes</taxon>
        <taxon>Mucorales</taxon>
        <taxon>Cunninghamellaceae</taxon>
        <taxon>Hesseltinella</taxon>
    </lineage>
</organism>
<keyword evidence="2" id="KW-1185">Reference proteome</keyword>
<dbReference type="PANTHER" id="PTHR47842:SF1">
    <property type="entry name" value="DUF676 DOMAIN-CONTAINING PROTEIN"/>
    <property type="match status" value="1"/>
</dbReference>
<proteinExistence type="predicted"/>
<name>A0A1X2GLH3_9FUNG</name>
<dbReference type="STRING" id="101127.A0A1X2GLH3"/>
<dbReference type="Proteomes" id="UP000242146">
    <property type="component" value="Unassembled WGS sequence"/>
</dbReference>
<evidence type="ECO:0000313" key="1">
    <source>
        <dbReference type="EMBL" id="ORX55732.1"/>
    </source>
</evidence>
<protein>
    <recommendedName>
        <fullName evidence="3">GPI inositol-deacylase</fullName>
    </recommendedName>
</protein>